<dbReference type="Pfam" id="PF01047">
    <property type="entry name" value="MarR"/>
    <property type="match status" value="1"/>
</dbReference>
<keyword evidence="2" id="KW-0238">DNA-binding</keyword>
<dbReference type="PANTHER" id="PTHR42756">
    <property type="entry name" value="TRANSCRIPTIONAL REGULATOR, MARR"/>
    <property type="match status" value="1"/>
</dbReference>
<dbReference type="EMBL" id="CP041372">
    <property type="protein sequence ID" value="QKS72711.1"/>
    <property type="molecule type" value="Genomic_DNA"/>
</dbReference>
<dbReference type="InterPro" id="IPR000835">
    <property type="entry name" value="HTH_MarR-typ"/>
</dbReference>
<dbReference type="AlphaFoldDB" id="A0A859FHY8"/>
<dbReference type="Gene3D" id="1.10.10.10">
    <property type="entry name" value="Winged helix-like DNA-binding domain superfamily/Winged helix DNA-binding domain"/>
    <property type="match status" value="1"/>
</dbReference>
<gene>
    <name evidence="5" type="ORF">FLK61_39545</name>
</gene>
<feature type="domain" description="HTH marR-type" evidence="4">
    <location>
        <begin position="1"/>
        <end position="137"/>
    </location>
</feature>
<dbReference type="KEGG" id="psua:FLK61_39545"/>
<dbReference type="GO" id="GO:0003700">
    <property type="term" value="F:DNA-binding transcription factor activity"/>
    <property type="evidence" value="ECO:0007669"/>
    <property type="project" value="InterPro"/>
</dbReference>
<evidence type="ECO:0000256" key="3">
    <source>
        <dbReference type="ARBA" id="ARBA00023163"/>
    </source>
</evidence>
<evidence type="ECO:0000313" key="5">
    <source>
        <dbReference type="EMBL" id="QKS72711.1"/>
    </source>
</evidence>
<keyword evidence="1" id="KW-0805">Transcription regulation</keyword>
<sequence>MDQHLLGFVNAIDASFKKLVQESVTTEGIAKLSVNQIHYIEAISKLYNPTVTDIANAMNLSKASVTAGINKLVESGYAKKMQSTEDKRVFYVSLTDKSASFIQAKTFAAQSFGKKIEETLTPEEAEQFKTILIKLTRAFKEK</sequence>
<dbReference type="Proteomes" id="UP000318138">
    <property type="component" value="Chromosome"/>
</dbReference>
<proteinExistence type="predicted"/>
<evidence type="ECO:0000259" key="4">
    <source>
        <dbReference type="PROSITE" id="PS50995"/>
    </source>
</evidence>
<reference evidence="6" key="1">
    <citation type="submission" date="2019-07" db="EMBL/GenBank/DDBJ databases">
        <title>Bacillus alkalisoli sp. nov. isolated from saline soil.</title>
        <authorList>
            <person name="Sun J.-Q."/>
            <person name="Xu L."/>
        </authorList>
    </citation>
    <scope>NUCLEOTIDE SEQUENCE [LARGE SCALE GENOMIC DNA]</scope>
    <source>
        <strain evidence="6">M4U3P1</strain>
    </source>
</reference>
<organism evidence="5 6">
    <name type="scientific">Paenalkalicoccus suaedae</name>
    <dbReference type="NCBI Taxonomy" id="2592382"/>
    <lineage>
        <taxon>Bacteria</taxon>
        <taxon>Bacillati</taxon>
        <taxon>Bacillota</taxon>
        <taxon>Bacilli</taxon>
        <taxon>Bacillales</taxon>
        <taxon>Bacillaceae</taxon>
        <taxon>Paenalkalicoccus</taxon>
    </lineage>
</organism>
<dbReference type="SUPFAM" id="SSF46785">
    <property type="entry name" value="Winged helix' DNA-binding domain"/>
    <property type="match status" value="1"/>
</dbReference>
<dbReference type="InterPro" id="IPR036390">
    <property type="entry name" value="WH_DNA-bd_sf"/>
</dbReference>
<accession>A0A859FHY8</accession>
<dbReference type="PRINTS" id="PR00598">
    <property type="entry name" value="HTHMARR"/>
</dbReference>
<evidence type="ECO:0000313" key="6">
    <source>
        <dbReference type="Proteomes" id="UP000318138"/>
    </source>
</evidence>
<keyword evidence="6" id="KW-1185">Reference proteome</keyword>
<dbReference type="GO" id="GO:0003677">
    <property type="term" value="F:DNA binding"/>
    <property type="evidence" value="ECO:0007669"/>
    <property type="project" value="UniProtKB-KW"/>
</dbReference>
<dbReference type="InterPro" id="IPR036388">
    <property type="entry name" value="WH-like_DNA-bd_sf"/>
</dbReference>
<keyword evidence="3" id="KW-0804">Transcription</keyword>
<evidence type="ECO:0000256" key="1">
    <source>
        <dbReference type="ARBA" id="ARBA00023015"/>
    </source>
</evidence>
<protein>
    <submittedName>
        <fullName evidence="5">MarR family transcriptional regulator</fullName>
    </submittedName>
</protein>
<evidence type="ECO:0000256" key="2">
    <source>
        <dbReference type="ARBA" id="ARBA00023125"/>
    </source>
</evidence>
<dbReference type="PROSITE" id="PS50995">
    <property type="entry name" value="HTH_MARR_2"/>
    <property type="match status" value="1"/>
</dbReference>
<name>A0A859FHY8_9BACI</name>
<dbReference type="PANTHER" id="PTHR42756:SF1">
    <property type="entry name" value="TRANSCRIPTIONAL REPRESSOR OF EMRAB OPERON"/>
    <property type="match status" value="1"/>
</dbReference>
<dbReference type="SMART" id="SM00347">
    <property type="entry name" value="HTH_MARR"/>
    <property type="match status" value="1"/>
</dbReference>
<dbReference type="RefSeq" id="WP_176010680.1">
    <property type="nucleotide sequence ID" value="NZ_CP041372.2"/>
</dbReference>